<evidence type="ECO:0000313" key="1">
    <source>
        <dbReference type="EMBL" id="TYT23966.1"/>
    </source>
</evidence>
<sequence>MNQAVETDPLGPAERARSDFVREMVQRHECSSLCSAMWAGPTPKRIVQFWDDLQRLPDDVRTCMDSWKQLKRIGFTLEVFDKTSASAFIRNRLGTRYEDAFNKCYHPSMMSDYFRYSYVFVEGGFYIDADDVYHGAPIDELFMDGRVKLQPFCYDVATSQMVAPSIFTEPGANQPGWIFYFNTTPLIASRRHPIIERALLNATVSLEMGCANSLPEVQATTGPGNLTRSVFEVISEGCAPDAMMVVHDWELISTSQWPLSYRNDSRNWRLSNQQEYMAPPTSDVQ</sequence>
<dbReference type="OrthoDB" id="146908at2"/>
<evidence type="ECO:0008006" key="3">
    <source>
        <dbReference type="Google" id="ProtNLM"/>
    </source>
</evidence>
<keyword evidence="2" id="KW-1185">Reference proteome</keyword>
<organism evidence="1 2">
    <name type="scientific">Luteimonas viscosa</name>
    <dbReference type="NCBI Taxonomy" id="1132694"/>
    <lineage>
        <taxon>Bacteria</taxon>
        <taxon>Pseudomonadati</taxon>
        <taxon>Pseudomonadota</taxon>
        <taxon>Gammaproteobacteria</taxon>
        <taxon>Lysobacterales</taxon>
        <taxon>Lysobacteraceae</taxon>
        <taxon>Luteimonas</taxon>
    </lineage>
</organism>
<dbReference type="InterPro" id="IPR029044">
    <property type="entry name" value="Nucleotide-diphossugar_trans"/>
</dbReference>
<evidence type="ECO:0000313" key="2">
    <source>
        <dbReference type="Proteomes" id="UP000324973"/>
    </source>
</evidence>
<dbReference type="PANTHER" id="PTHR31834:SF1">
    <property type="entry name" value="INITIATION-SPECIFIC ALPHA-1,6-MANNOSYLTRANSFERASE"/>
    <property type="match status" value="1"/>
</dbReference>
<accession>A0A5D4XH59</accession>
<reference evidence="1 2" key="1">
    <citation type="submission" date="2019-08" db="EMBL/GenBank/DDBJ databases">
        <title>Luteimonas viscosus sp. nov., isolated from soil of a sunflower field.</title>
        <authorList>
            <person name="Jianli Z."/>
            <person name="Ying Z."/>
        </authorList>
    </citation>
    <scope>NUCLEOTIDE SEQUENCE [LARGE SCALE GENOMIC DNA]</scope>
    <source>
        <strain evidence="1 2">XBU10</strain>
    </source>
</reference>
<dbReference type="Gene3D" id="3.90.550.20">
    <property type="match status" value="1"/>
</dbReference>
<dbReference type="Proteomes" id="UP000324973">
    <property type="component" value="Unassembled WGS sequence"/>
</dbReference>
<comment type="caution">
    <text evidence="1">The sequence shown here is derived from an EMBL/GenBank/DDBJ whole genome shotgun (WGS) entry which is preliminary data.</text>
</comment>
<dbReference type="GO" id="GO:0000009">
    <property type="term" value="F:alpha-1,6-mannosyltransferase activity"/>
    <property type="evidence" value="ECO:0007669"/>
    <property type="project" value="InterPro"/>
</dbReference>
<proteinExistence type="predicted"/>
<dbReference type="GO" id="GO:0006487">
    <property type="term" value="P:protein N-linked glycosylation"/>
    <property type="evidence" value="ECO:0007669"/>
    <property type="project" value="TreeGrafter"/>
</dbReference>
<gene>
    <name evidence="1" type="ORF">FZO89_16450</name>
</gene>
<dbReference type="PANTHER" id="PTHR31834">
    <property type="entry name" value="INITIATION-SPECIFIC ALPHA-1,6-MANNOSYLTRANSFERASE"/>
    <property type="match status" value="1"/>
</dbReference>
<dbReference type="AlphaFoldDB" id="A0A5D4XH59"/>
<name>A0A5D4XH59_9GAMM</name>
<dbReference type="InterPro" id="IPR007577">
    <property type="entry name" value="GlycoTrfase_DXD_sugar-bd_CS"/>
</dbReference>
<dbReference type="Pfam" id="PF04488">
    <property type="entry name" value="Gly_transf_sug"/>
    <property type="match status" value="1"/>
</dbReference>
<dbReference type="SUPFAM" id="SSF53448">
    <property type="entry name" value="Nucleotide-diphospho-sugar transferases"/>
    <property type="match status" value="1"/>
</dbReference>
<protein>
    <recommendedName>
        <fullName evidence="3">Glycosyltransferase sugar-binding region containing DXD motif-containing protein</fullName>
    </recommendedName>
</protein>
<dbReference type="InterPro" id="IPR039367">
    <property type="entry name" value="Och1-like"/>
</dbReference>
<dbReference type="EMBL" id="VTFT01000002">
    <property type="protein sequence ID" value="TYT23966.1"/>
    <property type="molecule type" value="Genomic_DNA"/>
</dbReference>